<proteinExistence type="predicted"/>
<dbReference type="Proteomes" id="UP000244005">
    <property type="component" value="Unassembled WGS sequence"/>
</dbReference>
<dbReference type="Gramene" id="Mp3g20200.1">
    <property type="protein sequence ID" value="Mp3g20200.1.cds1"/>
    <property type="gene ID" value="Mp3g20200"/>
</dbReference>
<reference evidence="3" key="1">
    <citation type="journal article" date="2017" name="Cell">
        <title>Insights into land plant evolution garnered from the Marchantia polymorpha genome.</title>
        <authorList>
            <person name="Bowman J.L."/>
            <person name="Kohchi T."/>
            <person name="Yamato K.T."/>
            <person name="Jenkins J."/>
            <person name="Shu S."/>
            <person name="Ishizaki K."/>
            <person name="Yamaoka S."/>
            <person name="Nishihama R."/>
            <person name="Nakamura Y."/>
            <person name="Berger F."/>
            <person name="Adam C."/>
            <person name="Aki S.S."/>
            <person name="Althoff F."/>
            <person name="Araki T."/>
            <person name="Arteaga-Vazquez M.A."/>
            <person name="Balasubrmanian S."/>
            <person name="Barry K."/>
            <person name="Bauer D."/>
            <person name="Boehm C.R."/>
            <person name="Briginshaw L."/>
            <person name="Caballero-Perez J."/>
            <person name="Catarino B."/>
            <person name="Chen F."/>
            <person name="Chiyoda S."/>
            <person name="Chovatia M."/>
            <person name="Davies K.M."/>
            <person name="Delmans M."/>
            <person name="Demura T."/>
            <person name="Dierschke T."/>
            <person name="Dolan L."/>
            <person name="Dorantes-Acosta A.E."/>
            <person name="Eklund D.M."/>
            <person name="Florent S.N."/>
            <person name="Flores-Sandoval E."/>
            <person name="Fujiyama A."/>
            <person name="Fukuzawa H."/>
            <person name="Galik B."/>
            <person name="Grimanelli D."/>
            <person name="Grimwood J."/>
            <person name="Grossniklaus U."/>
            <person name="Hamada T."/>
            <person name="Haseloff J."/>
            <person name="Hetherington A.J."/>
            <person name="Higo A."/>
            <person name="Hirakawa Y."/>
            <person name="Hundley H.N."/>
            <person name="Ikeda Y."/>
            <person name="Inoue K."/>
            <person name="Inoue S.I."/>
            <person name="Ishida S."/>
            <person name="Jia Q."/>
            <person name="Kakita M."/>
            <person name="Kanazawa T."/>
            <person name="Kawai Y."/>
            <person name="Kawashima T."/>
            <person name="Kennedy M."/>
            <person name="Kinose K."/>
            <person name="Kinoshita T."/>
            <person name="Kohara Y."/>
            <person name="Koide E."/>
            <person name="Komatsu K."/>
            <person name="Kopischke S."/>
            <person name="Kubo M."/>
            <person name="Kyozuka J."/>
            <person name="Lagercrantz U."/>
            <person name="Lin S.S."/>
            <person name="Lindquist E."/>
            <person name="Lipzen A.M."/>
            <person name="Lu C.W."/>
            <person name="De Luna E."/>
            <person name="Martienssen R.A."/>
            <person name="Minamino N."/>
            <person name="Mizutani M."/>
            <person name="Mizutani M."/>
            <person name="Mochizuki N."/>
            <person name="Monte I."/>
            <person name="Mosher R."/>
            <person name="Nagasaki H."/>
            <person name="Nakagami H."/>
            <person name="Naramoto S."/>
            <person name="Nishitani K."/>
            <person name="Ohtani M."/>
            <person name="Okamoto T."/>
            <person name="Okumura M."/>
            <person name="Phillips J."/>
            <person name="Pollak B."/>
            <person name="Reinders A."/>
            <person name="Rovekamp M."/>
            <person name="Sano R."/>
            <person name="Sawa S."/>
            <person name="Schmid M.W."/>
            <person name="Shirakawa M."/>
            <person name="Solano R."/>
            <person name="Spunde A."/>
            <person name="Suetsugu N."/>
            <person name="Sugano S."/>
            <person name="Sugiyama A."/>
            <person name="Sun R."/>
            <person name="Suzuki Y."/>
            <person name="Takenaka M."/>
            <person name="Takezawa D."/>
            <person name="Tomogane H."/>
            <person name="Tsuzuki M."/>
            <person name="Ueda T."/>
            <person name="Umeda M."/>
            <person name="Ward J.M."/>
            <person name="Watanabe Y."/>
            <person name="Yazaki K."/>
            <person name="Yokoyama R."/>
            <person name="Yoshitake Y."/>
            <person name="Yotsui I."/>
            <person name="Zachgo S."/>
            <person name="Schmutz J."/>
        </authorList>
    </citation>
    <scope>NUCLEOTIDE SEQUENCE [LARGE SCALE GENOMIC DNA]</scope>
    <source>
        <strain evidence="3">Tak-1</strain>
    </source>
</reference>
<dbReference type="EMBL" id="KZ772721">
    <property type="protein sequence ID" value="PTQ38709.1"/>
    <property type="molecule type" value="Genomic_DNA"/>
</dbReference>
<dbReference type="AlphaFoldDB" id="A0A2R6WXZ0"/>
<organism evidence="2 3">
    <name type="scientific">Marchantia polymorpha</name>
    <name type="common">Common liverwort</name>
    <name type="synonym">Marchantia aquatica</name>
    <dbReference type="NCBI Taxonomy" id="3197"/>
    <lineage>
        <taxon>Eukaryota</taxon>
        <taxon>Viridiplantae</taxon>
        <taxon>Streptophyta</taxon>
        <taxon>Embryophyta</taxon>
        <taxon>Marchantiophyta</taxon>
        <taxon>Marchantiopsida</taxon>
        <taxon>Marchantiidae</taxon>
        <taxon>Marchantiales</taxon>
        <taxon>Marchantiaceae</taxon>
        <taxon>Marchantia</taxon>
    </lineage>
</organism>
<name>A0A2R6WXZ0_MARPO</name>
<gene>
    <name evidence="2" type="ORF">MARPO_0049s0013</name>
</gene>
<protein>
    <submittedName>
        <fullName evidence="2">Uncharacterized protein</fullName>
    </submittedName>
</protein>
<sequence>MQGSANGAAQGRSLRERPVGSECDSWRASTSAHAATVGKCGGMSHSSMGILFFTAQTMALTAQSWRCGEDAGNADKERENRMARTFICLLQLLQLCYLL</sequence>
<keyword evidence="3" id="KW-1185">Reference proteome</keyword>
<evidence type="ECO:0000256" key="1">
    <source>
        <dbReference type="SAM" id="MobiDB-lite"/>
    </source>
</evidence>
<evidence type="ECO:0000313" key="2">
    <source>
        <dbReference type="EMBL" id="PTQ38709.1"/>
    </source>
</evidence>
<feature type="region of interest" description="Disordered" evidence="1">
    <location>
        <begin position="1"/>
        <end position="22"/>
    </location>
</feature>
<accession>A0A2R6WXZ0</accession>
<evidence type="ECO:0000313" key="3">
    <source>
        <dbReference type="Proteomes" id="UP000244005"/>
    </source>
</evidence>